<dbReference type="Proteomes" id="UP000254463">
    <property type="component" value="Unassembled WGS sequence"/>
</dbReference>
<dbReference type="InterPro" id="IPR032466">
    <property type="entry name" value="Metal_Hydrolase"/>
</dbReference>
<dbReference type="GO" id="GO:0016810">
    <property type="term" value="F:hydrolase activity, acting on carbon-nitrogen (but not peptide) bonds"/>
    <property type="evidence" value="ECO:0007669"/>
    <property type="project" value="InterPro"/>
</dbReference>
<name>A0A7D8EU83_SALER</name>
<dbReference type="InterPro" id="IPR015421">
    <property type="entry name" value="PyrdxlP-dep_Trfase_major"/>
</dbReference>
<protein>
    <submittedName>
        <fullName evidence="4">Dihydroorotase</fullName>
        <ecNumber evidence="4">2.9.1.1</ecNumber>
    </submittedName>
</protein>
<comment type="cofactor">
    <cofactor evidence="2">
        <name>pyridoxal 5'-phosphate</name>
        <dbReference type="ChEBI" id="CHEBI:597326"/>
    </cofactor>
</comment>
<gene>
    <name evidence="4" type="primary">selA_3</name>
    <name evidence="4" type="ORF">NCTC6385_04670</name>
</gene>
<dbReference type="SUPFAM" id="SSF51338">
    <property type="entry name" value="Composite domain of metallo-dependent hydrolases"/>
    <property type="match status" value="1"/>
</dbReference>
<dbReference type="PANTHER" id="PTHR42717:SF1">
    <property type="entry name" value="IMIDAZOLONEPROPIONASE AND RELATED AMIDOHYDROLASES"/>
    <property type="match status" value="1"/>
</dbReference>
<feature type="domain" description="Amidohydrolase-related" evidence="3">
    <location>
        <begin position="47"/>
        <end position="336"/>
    </location>
</feature>
<keyword evidence="2" id="KW-0663">Pyridoxal phosphate</keyword>
<dbReference type="PANTHER" id="PTHR42717">
    <property type="entry name" value="DIHYDROOROTASE-RELATED"/>
    <property type="match status" value="1"/>
</dbReference>
<dbReference type="FunFam" id="3.40.640.10:FF:000056">
    <property type="entry name" value="SelA-like pyridoxal phosphate-dependent enzyme"/>
    <property type="match status" value="1"/>
</dbReference>
<dbReference type="Gene3D" id="2.30.40.10">
    <property type="entry name" value="Urease, subunit C, domain 1"/>
    <property type="match status" value="1"/>
</dbReference>
<reference evidence="4 5" key="1">
    <citation type="submission" date="2018-06" db="EMBL/GenBank/DDBJ databases">
        <authorList>
            <consortium name="Pathogen Informatics"/>
            <person name="Doyle S."/>
        </authorList>
    </citation>
    <scope>NUCLEOTIDE SEQUENCE [LARGE SCALE GENOMIC DNA]</scope>
    <source>
        <strain evidence="4 5">NCTC6385</strain>
    </source>
</reference>
<dbReference type="Gene3D" id="3.20.20.140">
    <property type="entry name" value="Metal-dependent hydrolases"/>
    <property type="match status" value="1"/>
</dbReference>
<dbReference type="Pfam" id="PF01979">
    <property type="entry name" value="Amidohydro_1"/>
    <property type="match status" value="1"/>
</dbReference>
<evidence type="ECO:0000256" key="2">
    <source>
        <dbReference type="PIRSR" id="PIRSR618319-50"/>
    </source>
</evidence>
<evidence type="ECO:0000259" key="3">
    <source>
        <dbReference type="Pfam" id="PF01979"/>
    </source>
</evidence>
<keyword evidence="4" id="KW-0808">Transferase</keyword>
<dbReference type="InterPro" id="IPR011059">
    <property type="entry name" value="Metal-dep_hydrolase_composite"/>
</dbReference>
<evidence type="ECO:0000313" key="5">
    <source>
        <dbReference type="Proteomes" id="UP000254463"/>
    </source>
</evidence>
<dbReference type="NCBIfam" id="NF006689">
    <property type="entry name" value="PRK09237.1"/>
    <property type="match status" value="1"/>
</dbReference>
<dbReference type="EMBL" id="UGWV01000002">
    <property type="protein sequence ID" value="SUF97622.1"/>
    <property type="molecule type" value="Genomic_DNA"/>
</dbReference>
<evidence type="ECO:0000313" key="4">
    <source>
        <dbReference type="EMBL" id="SUF97622.1"/>
    </source>
</evidence>
<dbReference type="SUPFAM" id="SSF53383">
    <property type="entry name" value="PLP-dependent transferases"/>
    <property type="match status" value="1"/>
</dbReference>
<dbReference type="GO" id="GO:0004125">
    <property type="term" value="F:L-seryl-tRNA(Sec) selenium transferase activity"/>
    <property type="evidence" value="ECO:0007669"/>
    <property type="project" value="UniProtKB-EC"/>
</dbReference>
<dbReference type="GO" id="GO:0019213">
    <property type="term" value="F:deacetylase activity"/>
    <property type="evidence" value="ECO:0007669"/>
    <property type="project" value="InterPro"/>
</dbReference>
<dbReference type="Pfam" id="PF03841">
    <property type="entry name" value="SelA"/>
    <property type="match status" value="1"/>
</dbReference>
<proteinExistence type="inferred from homology"/>
<comment type="similarity">
    <text evidence="1">Belongs to the SelA family.</text>
</comment>
<dbReference type="EC" id="2.9.1.1" evidence="4"/>
<accession>A0A7D8EU83</accession>
<dbReference type="InterPro" id="IPR020043">
    <property type="entry name" value="Deacetylase_Atu3266-like"/>
</dbReference>
<dbReference type="NCBIfam" id="TIGR01437">
    <property type="entry name" value="selA_rel"/>
    <property type="match status" value="1"/>
</dbReference>
<dbReference type="InterPro" id="IPR006337">
    <property type="entry name" value="DgaE-like"/>
</dbReference>
<dbReference type="InterPro" id="IPR006680">
    <property type="entry name" value="Amidohydro-rel"/>
</dbReference>
<feature type="modified residue" description="N6-(pyridoxal phosphate)lysine" evidence="2">
    <location>
        <position position="584"/>
    </location>
</feature>
<dbReference type="CDD" id="cd01307">
    <property type="entry name" value="Met_dep_hydrolase_B"/>
    <property type="match status" value="1"/>
</dbReference>
<sequence>MFDLLLRHARLVDDTLTNIALQDGKIAALGDVDGPALKTIDLRGECYVSAGWIDSHVHCYPTSPIYHDEPDSVGIATGVTTVVDAGSTGADDIDDFYALTRQATTDVYALLNVSRVGLIAQNELANMANIDADAVRQAVKRHPDFIVGLKARMSSSVVGVNGITPLERAKAMQQENGNLPLMVHIGNNPPDLDEIAERLTAGDIITHCYNGKPNRILTPEGELRASVTRALARGVRLDVGHGTASLSFAVAKRAISLGILPHTISSDIYCRNRINGPVHSLANVMSKFLAIGMSLQQVIACVTANAADSLNLKTKGRLQPSLDADLTLFTLKRQPTVLVDAENDSLQAEELLTPLAAIRAGKGYMTEQGARNMPSIFEKYQLKQVINASGRMTALGVSTPRPEVIDAAMAGMNQYFEMKDLVNKTGEYIAKLLEVEGATVVSCASAGLAQSVAAVLVQDSDWLLENLHVTPIENNEIVLPKGHNVNFGAPVGTMVALGGGKLVEAGYANECSAAQLAAAITPRTAAILYIKSHHCVQKSMLSVEQAAVVARTHNLPLIVDAAAEEDLQCYYRVGADLVIYSGAKAIEGPTSGLVIGKTQYVEWVKRQSAGIGRAMKVGKEGIVGLTCAIELYLRAQKESGAEMVEKMAPFIDTLNTFNGVSARVVWDSAGRDIARTEIKFDEAVTGIATGDLVDALKQGEYAIYFRGYKANEGIIEADVRSVDRAQLAIVARRIGEVINQEKKA</sequence>
<dbReference type="SUPFAM" id="SSF51556">
    <property type="entry name" value="Metallo-dependent hydrolases"/>
    <property type="match status" value="1"/>
</dbReference>
<dbReference type="Gene3D" id="3.40.640.10">
    <property type="entry name" value="Type I PLP-dependent aspartate aminotransferase-like (Major domain)"/>
    <property type="match status" value="1"/>
</dbReference>
<dbReference type="InterPro" id="IPR015424">
    <property type="entry name" value="PyrdxlP-dep_Trfase"/>
</dbReference>
<evidence type="ECO:0000256" key="1">
    <source>
        <dbReference type="ARBA" id="ARBA00044507"/>
    </source>
</evidence>
<dbReference type="NCBIfam" id="TIGR03583">
    <property type="entry name" value="EF_0837"/>
    <property type="match status" value="1"/>
</dbReference>
<dbReference type="InterPro" id="IPR018319">
    <property type="entry name" value="SelA-like"/>
</dbReference>
<dbReference type="InterPro" id="IPR047601">
    <property type="entry name" value="EF_0837-like"/>
</dbReference>
<dbReference type="AlphaFoldDB" id="A0A7D8EU83"/>
<organism evidence="4 5">
    <name type="scientific">Salmonella enterica</name>
    <name type="common">Salmonella choleraesuis</name>
    <dbReference type="NCBI Taxonomy" id="28901"/>
    <lineage>
        <taxon>Bacteria</taxon>
        <taxon>Pseudomonadati</taxon>
        <taxon>Pseudomonadota</taxon>
        <taxon>Gammaproteobacteria</taxon>
        <taxon>Enterobacterales</taxon>
        <taxon>Enterobacteriaceae</taxon>
        <taxon>Salmonella</taxon>
    </lineage>
</organism>